<dbReference type="Gene3D" id="1.10.260.40">
    <property type="entry name" value="lambda repressor-like DNA-binding domains"/>
    <property type="match status" value="1"/>
</dbReference>
<reference evidence="7 8" key="2">
    <citation type="journal article" date="2011" name="J. Antibiot.">
        <title>Furaquinocins I and J: novel polyketide isoprenoid hybrid compounds from Streptomyces reveromyceticus SN-593.</title>
        <authorList>
            <person name="Panthee S."/>
            <person name="Takahashi S."/>
            <person name="Takagi H."/>
            <person name="Nogawa T."/>
            <person name="Oowada E."/>
            <person name="Uramoto M."/>
            <person name="Osada H."/>
        </authorList>
    </citation>
    <scope>NUCLEOTIDE SEQUENCE [LARGE SCALE GENOMIC DNA]</scope>
    <source>
        <strain evidence="7 8">SN-593</strain>
    </source>
</reference>
<organism evidence="7 8">
    <name type="scientific">Actinacidiphila reveromycinica</name>
    <dbReference type="NCBI Taxonomy" id="659352"/>
    <lineage>
        <taxon>Bacteria</taxon>
        <taxon>Bacillati</taxon>
        <taxon>Actinomycetota</taxon>
        <taxon>Actinomycetes</taxon>
        <taxon>Kitasatosporales</taxon>
        <taxon>Streptomycetaceae</taxon>
        <taxon>Actinacidiphila</taxon>
    </lineage>
</organism>
<dbReference type="GO" id="GO:0000976">
    <property type="term" value="F:transcription cis-regulatory region binding"/>
    <property type="evidence" value="ECO:0007669"/>
    <property type="project" value="TreeGrafter"/>
</dbReference>
<feature type="region of interest" description="Disordered" evidence="5">
    <location>
        <begin position="345"/>
        <end position="364"/>
    </location>
</feature>
<dbReference type="InterPro" id="IPR028082">
    <property type="entry name" value="Peripla_BP_I"/>
</dbReference>
<sequence>MGNPRSPRRPTQADVARLAQVSPSVVSAVVNGRHDGAVRASEQTVQRVWEAVRQLGYSPNLAARSLAGGRNNIVGVFTYEAVFPTDRLSFFHDSLTGIEEAAEELDCHLLLFTGSRGRGQDGGRRRRSIYKDGVNTLQVTDGAVLLGQDEDREELAALVGSGFPFVYIGRRELGSGEMSYVTADYTAATRGLVERCAGLGHRRLALLRSAIASEAVLEREAGYFEACRGDAGVESGAVHLVEPDTVPTELLATLVDQGVTCVVTDDSNHAASVRSGATRLGLRVPEDLSVVALGDFAGSRPDDPTITSLLTPRREMGGQAVRLLADLLARPQDTAPRRAVATCGMRGGQTLQAPPAAPSAPRSR</sequence>
<keyword evidence="8" id="KW-1185">Reference proteome</keyword>
<dbReference type="AlphaFoldDB" id="A0A7U3UPA8"/>
<reference evidence="7 8" key="1">
    <citation type="journal article" date="2010" name="J. Bacteriol.">
        <title>Biochemical characterization of a novel indole prenyltransferase from Streptomyces sp. SN-593.</title>
        <authorList>
            <person name="Takahashi S."/>
            <person name="Takagi H."/>
            <person name="Toyoda A."/>
            <person name="Uramoto M."/>
            <person name="Nogawa T."/>
            <person name="Ueki M."/>
            <person name="Sakaki Y."/>
            <person name="Osada H."/>
        </authorList>
    </citation>
    <scope>NUCLEOTIDE SEQUENCE [LARGE SCALE GENOMIC DNA]</scope>
    <source>
        <strain evidence="7 8">SN-593</strain>
    </source>
</reference>
<dbReference type="Pfam" id="PF00356">
    <property type="entry name" value="LacI"/>
    <property type="match status" value="1"/>
</dbReference>
<evidence type="ECO:0000259" key="6">
    <source>
        <dbReference type="PROSITE" id="PS50932"/>
    </source>
</evidence>
<dbReference type="KEGG" id="arev:RVR_1488"/>
<dbReference type="SMART" id="SM00354">
    <property type="entry name" value="HTH_LACI"/>
    <property type="match status" value="1"/>
</dbReference>
<evidence type="ECO:0000256" key="2">
    <source>
        <dbReference type="ARBA" id="ARBA00023015"/>
    </source>
</evidence>
<name>A0A7U3UPA8_9ACTN</name>
<dbReference type="PROSITE" id="PS50932">
    <property type="entry name" value="HTH_LACI_2"/>
    <property type="match status" value="1"/>
</dbReference>
<dbReference type="SUPFAM" id="SSF47413">
    <property type="entry name" value="lambda repressor-like DNA-binding domains"/>
    <property type="match status" value="1"/>
</dbReference>
<dbReference type="EMBL" id="AP018365">
    <property type="protein sequence ID" value="BBA96269.1"/>
    <property type="molecule type" value="Genomic_DNA"/>
</dbReference>
<evidence type="ECO:0000256" key="5">
    <source>
        <dbReference type="SAM" id="MobiDB-lite"/>
    </source>
</evidence>
<dbReference type="Pfam" id="PF13377">
    <property type="entry name" value="Peripla_BP_3"/>
    <property type="match status" value="1"/>
</dbReference>
<feature type="domain" description="HTH lacI-type" evidence="6">
    <location>
        <begin position="10"/>
        <end position="68"/>
    </location>
</feature>
<dbReference type="InterPro" id="IPR046335">
    <property type="entry name" value="LacI/GalR-like_sensor"/>
</dbReference>
<evidence type="ECO:0000256" key="4">
    <source>
        <dbReference type="ARBA" id="ARBA00023163"/>
    </source>
</evidence>
<gene>
    <name evidence="7" type="ORF">RVR_1488</name>
</gene>
<dbReference type="CDD" id="cd01392">
    <property type="entry name" value="HTH_LacI"/>
    <property type="match status" value="1"/>
</dbReference>
<protein>
    <submittedName>
        <fullName evidence="7">Putative LacI family transcriptional regulator</fullName>
    </submittedName>
</protein>
<dbReference type="GO" id="GO:0003700">
    <property type="term" value="F:DNA-binding transcription factor activity"/>
    <property type="evidence" value="ECO:0007669"/>
    <property type="project" value="TreeGrafter"/>
</dbReference>
<dbReference type="RefSeq" id="WP_202232727.1">
    <property type="nucleotide sequence ID" value="NZ_AP018365.1"/>
</dbReference>
<dbReference type="SUPFAM" id="SSF53822">
    <property type="entry name" value="Periplasmic binding protein-like I"/>
    <property type="match status" value="1"/>
</dbReference>
<dbReference type="InterPro" id="IPR000843">
    <property type="entry name" value="HTH_LacI"/>
</dbReference>
<dbReference type="PANTHER" id="PTHR30146:SF148">
    <property type="entry name" value="HTH-TYPE TRANSCRIPTIONAL REPRESSOR PURR-RELATED"/>
    <property type="match status" value="1"/>
</dbReference>
<keyword evidence="1" id="KW-0678">Repressor</keyword>
<evidence type="ECO:0000256" key="1">
    <source>
        <dbReference type="ARBA" id="ARBA00022491"/>
    </source>
</evidence>
<dbReference type="Proteomes" id="UP000595703">
    <property type="component" value="Chromosome"/>
</dbReference>
<reference evidence="7 8" key="4">
    <citation type="journal article" date="2020" name="Sci. Rep.">
        <title>beta-carboline chemical signals induce reveromycin production through a LuxR family regulator in Streptomyces sp. SN-593.</title>
        <authorList>
            <person name="Panthee S."/>
            <person name="Kito N."/>
            <person name="Hayashi T."/>
            <person name="Shimizu T."/>
            <person name="Ishikawa J."/>
            <person name="Hamamoto H."/>
            <person name="Osada H."/>
            <person name="Takahashi S."/>
        </authorList>
    </citation>
    <scope>NUCLEOTIDE SEQUENCE [LARGE SCALE GENOMIC DNA]</scope>
    <source>
        <strain evidence="7 8">SN-593</strain>
    </source>
</reference>
<dbReference type="InterPro" id="IPR010982">
    <property type="entry name" value="Lambda_DNA-bd_dom_sf"/>
</dbReference>
<keyword evidence="3" id="KW-0238">DNA-binding</keyword>
<dbReference type="PANTHER" id="PTHR30146">
    <property type="entry name" value="LACI-RELATED TRANSCRIPTIONAL REPRESSOR"/>
    <property type="match status" value="1"/>
</dbReference>
<dbReference type="Gene3D" id="3.40.50.2300">
    <property type="match status" value="2"/>
</dbReference>
<reference evidence="7 8" key="3">
    <citation type="journal article" date="2011" name="Nat. Chem. Biol.">
        <title>Reveromycin A biosynthesis uses RevG and RevJ for stereospecific spiroacetal formation.</title>
        <authorList>
            <person name="Takahashi S."/>
            <person name="Toyoda A."/>
            <person name="Sekiyama Y."/>
            <person name="Takagi H."/>
            <person name="Nogawa T."/>
            <person name="Uramoto M."/>
            <person name="Suzuki R."/>
            <person name="Koshino H."/>
            <person name="Kumano T."/>
            <person name="Panthee S."/>
            <person name="Dairi T."/>
            <person name="Ishikawa J."/>
            <person name="Ikeda H."/>
            <person name="Sakaki Y."/>
            <person name="Osada H."/>
        </authorList>
    </citation>
    <scope>NUCLEOTIDE SEQUENCE [LARGE SCALE GENOMIC DNA]</scope>
    <source>
        <strain evidence="7 8">SN-593</strain>
    </source>
</reference>
<accession>A0A7U3UPA8</accession>
<evidence type="ECO:0000256" key="3">
    <source>
        <dbReference type="ARBA" id="ARBA00023125"/>
    </source>
</evidence>
<evidence type="ECO:0000313" key="7">
    <source>
        <dbReference type="EMBL" id="BBA96269.1"/>
    </source>
</evidence>
<keyword evidence="2" id="KW-0805">Transcription regulation</keyword>
<dbReference type="CDD" id="cd06267">
    <property type="entry name" value="PBP1_LacI_sugar_binding-like"/>
    <property type="match status" value="1"/>
</dbReference>
<proteinExistence type="predicted"/>
<keyword evidence="4" id="KW-0804">Transcription</keyword>
<evidence type="ECO:0000313" key="8">
    <source>
        <dbReference type="Proteomes" id="UP000595703"/>
    </source>
</evidence>